<proteinExistence type="predicted"/>
<organism evidence="1 2">
    <name type="scientific">Glossina morsitans morsitans</name>
    <name type="common">Savannah tsetse fly</name>
    <dbReference type="NCBI Taxonomy" id="37546"/>
    <lineage>
        <taxon>Eukaryota</taxon>
        <taxon>Metazoa</taxon>
        <taxon>Ecdysozoa</taxon>
        <taxon>Arthropoda</taxon>
        <taxon>Hexapoda</taxon>
        <taxon>Insecta</taxon>
        <taxon>Pterygota</taxon>
        <taxon>Neoptera</taxon>
        <taxon>Endopterygota</taxon>
        <taxon>Diptera</taxon>
        <taxon>Brachycera</taxon>
        <taxon>Muscomorpha</taxon>
        <taxon>Hippoboscoidea</taxon>
        <taxon>Glossinidae</taxon>
        <taxon>Glossina</taxon>
    </lineage>
</organism>
<dbReference type="AlphaFoldDB" id="A0A1B0G7P3"/>
<evidence type="ECO:0000313" key="1">
    <source>
        <dbReference type="EnsemblMetazoa" id="GMOY009335-PA"/>
    </source>
</evidence>
<dbReference type="EnsemblMetazoa" id="GMOY009335-RA">
    <property type="protein sequence ID" value="GMOY009335-PA"/>
    <property type="gene ID" value="GMOY009335"/>
</dbReference>
<dbReference type="Proteomes" id="UP000092444">
    <property type="component" value="Unassembled WGS sequence"/>
</dbReference>
<evidence type="ECO:0000313" key="2">
    <source>
        <dbReference type="Proteomes" id="UP000092444"/>
    </source>
</evidence>
<dbReference type="EMBL" id="CCAG010016889">
    <property type="status" value="NOT_ANNOTATED_CDS"/>
    <property type="molecule type" value="Genomic_DNA"/>
</dbReference>
<protein>
    <submittedName>
        <fullName evidence="1">Uncharacterized protein</fullName>
    </submittedName>
</protein>
<name>A0A1B0G7P3_GLOMM</name>
<sequence>MSYVVYRAFCSIEACQRCILRLILIALEISNPQQDYNCNKCTTSEEVTRQKLQIFENESRTIYLSSLGEEIFELCRNNIFNRYLNVCNYQQFWHEDVSHGKCCLNKLSRHRDIKFITGNGNLKVMREGARSLLLDKSCFTLTLFESTYMILTSPLSIVETKYSTLLINELIVISFVPASVGRCATVGSDWVELVVSVAQYTHSLAVLAAAPFLLVVPLTGPIFEGTAQKK</sequence>
<reference evidence="1" key="1">
    <citation type="submission" date="2020-05" db="UniProtKB">
        <authorList>
            <consortium name="EnsemblMetazoa"/>
        </authorList>
    </citation>
    <scope>IDENTIFICATION</scope>
    <source>
        <strain evidence="1">Yale</strain>
    </source>
</reference>
<accession>A0A1B0G7P3</accession>
<dbReference type="VEuPathDB" id="VectorBase:GMOY009335"/>
<keyword evidence="2" id="KW-1185">Reference proteome</keyword>